<dbReference type="EMBL" id="MSTQ01000002">
    <property type="protein sequence ID" value="OLU05512.1"/>
    <property type="molecule type" value="Genomic_DNA"/>
</dbReference>
<accession>A0A1H0U2D3</accession>
<dbReference type="EMBL" id="VZPS01000002">
    <property type="protein sequence ID" value="KAB0488078.1"/>
    <property type="molecule type" value="Genomic_DNA"/>
</dbReference>
<feature type="region of interest" description="Disordered" evidence="1">
    <location>
        <begin position="27"/>
        <end position="92"/>
    </location>
</feature>
<dbReference type="Proteomes" id="UP000186756">
    <property type="component" value="Unassembled WGS sequence"/>
</dbReference>
<proteinExistence type="predicted"/>
<sequence>MNRKAAVFLLAGLMSTGSLFAFAAEKTGSDSAVPPAALPGVNHAQGAESNADKADKKGEEASGSNSGADTSAAEKDAATSSGSPDEVKEPKP</sequence>
<dbReference type="AlphaFoldDB" id="A0A1H0U2D3"/>
<gene>
    <name evidence="4" type="ORF">BVK86_04390</name>
    <name evidence="3" type="ORF">F7R15_04405</name>
    <name evidence="5" type="ORF">SAMN04490202_5087</name>
</gene>
<dbReference type="Proteomes" id="UP000460142">
    <property type="component" value="Unassembled WGS sequence"/>
</dbReference>
<evidence type="ECO:0000256" key="2">
    <source>
        <dbReference type="SAM" id="SignalP"/>
    </source>
</evidence>
<dbReference type="EMBL" id="LT629709">
    <property type="protein sequence ID" value="SDP60210.1"/>
    <property type="molecule type" value="Genomic_DNA"/>
</dbReference>
<dbReference type="RefSeq" id="WP_075945262.1">
    <property type="nucleotide sequence ID" value="NZ_LT629709.1"/>
</dbReference>
<evidence type="ECO:0000256" key="1">
    <source>
        <dbReference type="SAM" id="MobiDB-lite"/>
    </source>
</evidence>
<organism evidence="5 7">
    <name type="scientific">Pseudomonas reinekei</name>
    <dbReference type="NCBI Taxonomy" id="395598"/>
    <lineage>
        <taxon>Bacteria</taxon>
        <taxon>Pseudomonadati</taxon>
        <taxon>Pseudomonadota</taxon>
        <taxon>Gammaproteobacteria</taxon>
        <taxon>Pseudomonadales</taxon>
        <taxon>Pseudomonadaceae</taxon>
        <taxon>Pseudomonas</taxon>
    </lineage>
</organism>
<name>A0A1H0U2D3_PSERE</name>
<evidence type="ECO:0000313" key="7">
    <source>
        <dbReference type="Proteomes" id="UP000198549"/>
    </source>
</evidence>
<evidence type="ECO:0000313" key="4">
    <source>
        <dbReference type="EMBL" id="OLU05512.1"/>
    </source>
</evidence>
<keyword evidence="2" id="KW-0732">Signal</keyword>
<keyword evidence="6" id="KW-1185">Reference proteome</keyword>
<dbReference type="Proteomes" id="UP000198549">
    <property type="component" value="Chromosome I"/>
</dbReference>
<feature type="compositionally biased region" description="Basic and acidic residues" evidence="1">
    <location>
        <begin position="50"/>
        <end position="60"/>
    </location>
</feature>
<evidence type="ECO:0000313" key="8">
    <source>
        <dbReference type="Proteomes" id="UP000460142"/>
    </source>
</evidence>
<evidence type="ECO:0000313" key="6">
    <source>
        <dbReference type="Proteomes" id="UP000186756"/>
    </source>
</evidence>
<dbReference type="OrthoDB" id="7029371at2"/>
<protein>
    <submittedName>
        <fullName evidence="5">Uncharacterized protein</fullName>
    </submittedName>
</protein>
<evidence type="ECO:0000313" key="3">
    <source>
        <dbReference type="EMBL" id="KAB0488078.1"/>
    </source>
</evidence>
<reference evidence="3 8" key="4">
    <citation type="submission" date="2019-09" db="EMBL/GenBank/DDBJ databases">
        <title>Draft genome sequences of 48 bacterial type strains from the CCUG.</title>
        <authorList>
            <person name="Tunovic T."/>
            <person name="Pineiro-Iglesias B."/>
            <person name="Unosson C."/>
            <person name="Inganas E."/>
            <person name="Ohlen M."/>
            <person name="Cardew S."/>
            <person name="Jensie-Markopoulos S."/>
            <person name="Salva-Serra F."/>
            <person name="Jaen-Luchoro D."/>
            <person name="Karlsson R."/>
            <person name="Svensson-Stadler L."/>
            <person name="Chun J."/>
            <person name="Moore E."/>
        </authorList>
    </citation>
    <scope>NUCLEOTIDE SEQUENCE [LARGE SCALE GENOMIC DNA]</scope>
    <source>
        <strain evidence="3 8">CCUG 53116</strain>
    </source>
</reference>
<feature type="chain" id="PRO_5015065266" evidence="2">
    <location>
        <begin position="24"/>
        <end position="92"/>
    </location>
</feature>
<reference evidence="6" key="3">
    <citation type="submission" date="2017-01" db="EMBL/GenBank/DDBJ databases">
        <authorList>
            <person name="Poblete-Castro I."/>
        </authorList>
    </citation>
    <scope>NUCLEOTIDE SEQUENCE [LARGE SCALE GENOMIC DNA]</scope>
    <source>
        <strain evidence="6">DSM 18361 / CCUG 53116 / MT1</strain>
    </source>
</reference>
<evidence type="ECO:0000313" key="5">
    <source>
        <dbReference type="EMBL" id="SDP60210.1"/>
    </source>
</evidence>
<reference evidence="4" key="2">
    <citation type="submission" date="2017-01" db="EMBL/GenBank/DDBJ databases">
        <authorList>
            <person name="Mah S.A."/>
            <person name="Swanson W.J."/>
            <person name="Moy G.W."/>
            <person name="Vacquier V.D."/>
        </authorList>
    </citation>
    <scope>NUCLEOTIDE SEQUENCE [LARGE SCALE GENOMIC DNA]</scope>
    <source>
        <strain evidence="4">MT1</strain>
    </source>
</reference>
<feature type="signal peptide" evidence="2">
    <location>
        <begin position="1"/>
        <end position="23"/>
    </location>
</feature>
<reference evidence="5 7" key="1">
    <citation type="submission" date="2016-10" db="EMBL/GenBank/DDBJ databases">
        <authorList>
            <person name="de Groot N.N."/>
        </authorList>
    </citation>
    <scope>NUCLEOTIDE SEQUENCE [LARGE SCALE GENOMIC DNA]</scope>
    <source>
        <strain evidence="5 7">BS3776</strain>
    </source>
</reference>